<gene>
    <name evidence="1" type="ORF">O0R46_09280</name>
</gene>
<protein>
    <recommendedName>
        <fullName evidence="3">DUF4375 domain-containing protein</fullName>
    </recommendedName>
</protein>
<evidence type="ECO:0008006" key="3">
    <source>
        <dbReference type="Google" id="ProtNLM"/>
    </source>
</evidence>
<accession>A0ABY7JS47</accession>
<reference evidence="1" key="1">
    <citation type="submission" date="2022-12" db="EMBL/GenBank/DDBJ databases">
        <title>Peptostreptococcus.</title>
        <authorList>
            <person name="Lee S.H."/>
        </authorList>
    </citation>
    <scope>NUCLEOTIDE SEQUENCE</scope>
    <source>
        <strain evidence="1">CBA3647</strain>
    </source>
</reference>
<proteinExistence type="predicted"/>
<dbReference type="EMBL" id="CP114052">
    <property type="protein sequence ID" value="WAW14762.1"/>
    <property type="molecule type" value="Genomic_DNA"/>
</dbReference>
<dbReference type="RefSeq" id="WP_269311459.1">
    <property type="nucleotide sequence ID" value="NZ_CP114052.1"/>
</dbReference>
<keyword evidence="2" id="KW-1185">Reference proteome</keyword>
<sequence>MNQSRIEEAKMSFKNHKATLIQNTDRYTIIDWKNEDGSNNYYINFIIDKLRGNFIISGDLGDCIATWYNKLNIKNLKAYIKSIDYFISKFRCASNCYTYDYETLLDDLLKQYDMNIEDIEDIKYYMSDCYLNHKSGLIPSGEVVDILGKYDSDWWETFDYFGRDVDFRIFLWIVGFNMACEQLGL</sequence>
<dbReference type="Proteomes" id="UP001164187">
    <property type="component" value="Chromosome"/>
</dbReference>
<evidence type="ECO:0000313" key="1">
    <source>
        <dbReference type="EMBL" id="WAW14762.1"/>
    </source>
</evidence>
<organism evidence="1 2">
    <name type="scientific">Peptostreptococcus equinus</name>
    <dbReference type="NCBI Taxonomy" id="3003601"/>
    <lineage>
        <taxon>Bacteria</taxon>
        <taxon>Bacillati</taxon>
        <taxon>Bacillota</taxon>
        <taxon>Clostridia</taxon>
        <taxon>Peptostreptococcales</taxon>
        <taxon>Peptostreptococcaceae</taxon>
        <taxon>Peptostreptococcus</taxon>
    </lineage>
</organism>
<evidence type="ECO:0000313" key="2">
    <source>
        <dbReference type="Proteomes" id="UP001164187"/>
    </source>
</evidence>
<name>A0ABY7JS47_9FIRM</name>